<organism evidence="1">
    <name type="scientific">marine sediment metagenome</name>
    <dbReference type="NCBI Taxonomy" id="412755"/>
    <lineage>
        <taxon>unclassified sequences</taxon>
        <taxon>metagenomes</taxon>
        <taxon>ecological metagenomes</taxon>
    </lineage>
</organism>
<accession>A0A0F9QCI9</accession>
<dbReference type="EMBL" id="LAZR01001630">
    <property type="protein sequence ID" value="KKN41705.1"/>
    <property type="molecule type" value="Genomic_DNA"/>
</dbReference>
<name>A0A0F9QCI9_9ZZZZ</name>
<comment type="caution">
    <text evidence="1">The sequence shown here is derived from an EMBL/GenBank/DDBJ whole genome shotgun (WGS) entry which is preliminary data.</text>
</comment>
<gene>
    <name evidence="1" type="ORF">LCGC14_0720550</name>
</gene>
<protein>
    <submittedName>
        <fullName evidence="1">Uncharacterized protein</fullName>
    </submittedName>
</protein>
<dbReference type="AlphaFoldDB" id="A0A0F9QCI9"/>
<sequence length="782" mass="87993">MAFIGDPRRTTSVLPLATSLAQTQMQLKQRQPHWMEVLGRVMGQVTGALVSERTRKEERVAAEVAMELEKRKVAATEVTANAKWFEALNEQTKLLQPRVFSMSIGENQGTIVTIDSSGNLSTMDEALISRAAGLVNAGDRWAIVDALNKTEIGSIPIGLAPEGSEWLMHEASGTLMYKTPEGEIRDASPASLIKWRESQAWYQEEKLKLATREVAVREERLVLDNRVEDNFVAYKESEARRDDMWRGVTTGLEREKFDQLVSYQAHLVKMDGLREERHRLKDLADIEVATSGMSRENMLARLEVITTNAEMDLAQRKLDLEIENERFDQVQTLYENASEEEKERWKVLVDKHAMLIKDIETDIAITGMEVEQSRLEIEELNAWDPEKMAWHDAWVKLQNEEPLNPGEMEILGIREPVAFVPTTMEEVLELHGKKIALNAKLGVGGAMTMEHRKELLDYERGIQAYMATLTFEQKKELQGILQGYKLEFLAEEADVGWEVTRKELILKADLKGQESFKADDGTWWQYNDEGKLEVLLAGAPEKPQVVNVRLDDGRVAVGIIYPGDKEVSWTDTFAGDTQAKQIEMINQAWVTAERQVRRQMGAFAMLDETLIPQYRREMTAAFVRTLESYGVPRERALALADPNWLLQAELGGAVFEGGAQIGGVSTRDYITGAAIEGEGITFETPGGEPRELEVVETPKVEPGGPRLTTKEIANKVAVIVSDFSRLNDPKATRKLQQALKDEGVYKGKVDGVWSKAVETALEIAIRTNKNIADSLIIIRERK</sequence>
<reference evidence="1" key="1">
    <citation type="journal article" date="2015" name="Nature">
        <title>Complex archaea that bridge the gap between prokaryotes and eukaryotes.</title>
        <authorList>
            <person name="Spang A."/>
            <person name="Saw J.H."/>
            <person name="Jorgensen S.L."/>
            <person name="Zaremba-Niedzwiedzka K."/>
            <person name="Martijn J."/>
            <person name="Lind A.E."/>
            <person name="van Eijk R."/>
            <person name="Schleper C."/>
            <person name="Guy L."/>
            <person name="Ettema T.J."/>
        </authorList>
    </citation>
    <scope>NUCLEOTIDE SEQUENCE</scope>
</reference>
<proteinExistence type="predicted"/>
<evidence type="ECO:0000313" key="1">
    <source>
        <dbReference type="EMBL" id="KKN41705.1"/>
    </source>
</evidence>